<organism evidence="5 6">
    <name type="scientific">Paraliobacillus quinghaiensis</name>
    <dbReference type="NCBI Taxonomy" id="470815"/>
    <lineage>
        <taxon>Bacteria</taxon>
        <taxon>Bacillati</taxon>
        <taxon>Bacillota</taxon>
        <taxon>Bacilli</taxon>
        <taxon>Bacillales</taxon>
        <taxon>Bacillaceae</taxon>
        <taxon>Paraliobacillus</taxon>
    </lineage>
</organism>
<reference evidence="5" key="2">
    <citation type="submission" date="2020-09" db="EMBL/GenBank/DDBJ databases">
        <authorList>
            <person name="Sun Q."/>
            <person name="Zhou Y."/>
        </authorList>
    </citation>
    <scope>NUCLEOTIDE SEQUENCE</scope>
    <source>
        <strain evidence="5">CGMCC 1.6333</strain>
    </source>
</reference>
<keyword evidence="3" id="KW-1133">Transmembrane helix</keyword>
<dbReference type="Gene3D" id="3.30.70.270">
    <property type="match status" value="1"/>
</dbReference>
<dbReference type="Proteomes" id="UP000618460">
    <property type="component" value="Unassembled WGS sequence"/>
</dbReference>
<dbReference type="GO" id="GO:0005886">
    <property type="term" value="C:plasma membrane"/>
    <property type="evidence" value="ECO:0007669"/>
    <property type="project" value="TreeGrafter"/>
</dbReference>
<dbReference type="InterPro" id="IPR008979">
    <property type="entry name" value="Galactose-bd-like_sf"/>
</dbReference>
<name>A0A917TMA5_9BACI</name>
<keyword evidence="6" id="KW-1185">Reference proteome</keyword>
<accession>A0A917TMA5</accession>
<protein>
    <recommendedName>
        <fullName evidence="4">GGDEF domain-containing protein</fullName>
    </recommendedName>
</protein>
<comment type="caution">
    <text evidence="5">The sequence shown here is derived from an EMBL/GenBank/DDBJ whole genome shotgun (WGS) entry which is preliminary data.</text>
</comment>
<dbReference type="SUPFAM" id="SSF55073">
    <property type="entry name" value="Nucleotide cyclase"/>
    <property type="match status" value="1"/>
</dbReference>
<evidence type="ECO:0000313" key="6">
    <source>
        <dbReference type="Proteomes" id="UP000618460"/>
    </source>
</evidence>
<dbReference type="PANTHER" id="PTHR45138:SF9">
    <property type="entry name" value="DIGUANYLATE CYCLASE DGCM-RELATED"/>
    <property type="match status" value="1"/>
</dbReference>
<feature type="transmembrane region" description="Helical" evidence="3">
    <location>
        <begin position="348"/>
        <end position="371"/>
    </location>
</feature>
<dbReference type="InterPro" id="IPR003305">
    <property type="entry name" value="CenC_carb-bd"/>
</dbReference>
<keyword evidence="1" id="KW-0378">Hydrolase</keyword>
<sequence length="588" mass="67034">MKRKIITALKPLTKNINRISITAFSLILFLMILIGTSSIIGMERLNKVNVLLEDSYKVLMQIQNIKESMVRAEDAIREHFYGNGWKSYTDGGMGASASFDMDNQKLNVDILNVGDEYSWAIQILQGSFTLDQNKKYKLSFDAMSTTDRSIKLLFQNSVDYQQHYNKYIDLTNKMNTHTVDFHMKNAKDVLTQIVFALGNIPGKPVHGRHVLTIDNVSLIEVDTGKQLLNNGEFISKDVQSTLLQSKMEVMEAMDSYQAYMSERPMQEGLFNELNVLIEKWLQEKRHMIQDLNLKLDVSGNLSADSELQSYQSVNETQTRISQIIHQIKEMEENRMDENRREATTVKRLVFVTLGLIVFFSIILCVTIYSYLNRAITKPIKEMSKLLKSAESDVSMGKREVIKYDSDHLAISEIYQLHDHIIHYYNLMSEQIQIDGLTGLTNRTTFDHIIGKSIDNQDPFYLILVDIDNFKEVNDTYGHLVGDEIIKLCGKHLRTIADERDVCFRYGGEEFGILIRGREVDDDKVLAIAEDLRIAIAETPNPTGDLITVSIGVSKSQQGDSSPIPVIQRADAALYHSKLEGKNRTNIFN</sequence>
<evidence type="ECO:0000313" key="5">
    <source>
        <dbReference type="EMBL" id="GGM28139.1"/>
    </source>
</evidence>
<evidence type="ECO:0000256" key="3">
    <source>
        <dbReference type="SAM" id="Phobius"/>
    </source>
</evidence>
<reference evidence="5" key="1">
    <citation type="journal article" date="2014" name="Int. J. Syst. Evol. Microbiol.">
        <title>Complete genome sequence of Corynebacterium casei LMG S-19264T (=DSM 44701T), isolated from a smear-ripened cheese.</title>
        <authorList>
            <consortium name="US DOE Joint Genome Institute (JGI-PGF)"/>
            <person name="Walter F."/>
            <person name="Albersmeier A."/>
            <person name="Kalinowski J."/>
            <person name="Ruckert C."/>
        </authorList>
    </citation>
    <scope>NUCLEOTIDE SEQUENCE</scope>
    <source>
        <strain evidence="5">CGMCC 1.6333</strain>
    </source>
</reference>
<dbReference type="SMART" id="SM00267">
    <property type="entry name" value="GGDEF"/>
    <property type="match status" value="1"/>
</dbReference>
<dbReference type="InterPro" id="IPR050469">
    <property type="entry name" value="Diguanylate_Cyclase"/>
</dbReference>
<dbReference type="NCBIfam" id="TIGR00254">
    <property type="entry name" value="GGDEF"/>
    <property type="match status" value="1"/>
</dbReference>
<dbReference type="GO" id="GO:0043709">
    <property type="term" value="P:cell adhesion involved in single-species biofilm formation"/>
    <property type="evidence" value="ECO:0007669"/>
    <property type="project" value="TreeGrafter"/>
</dbReference>
<dbReference type="CDD" id="cd01949">
    <property type="entry name" value="GGDEF"/>
    <property type="match status" value="1"/>
</dbReference>
<gene>
    <name evidence="5" type="ORF">GCM10011351_12540</name>
</gene>
<keyword evidence="2" id="KW-0175">Coiled coil</keyword>
<evidence type="ECO:0000259" key="4">
    <source>
        <dbReference type="PROSITE" id="PS50887"/>
    </source>
</evidence>
<feature type="coiled-coil region" evidence="2">
    <location>
        <begin position="313"/>
        <end position="340"/>
    </location>
</feature>
<dbReference type="Pfam" id="PF02018">
    <property type="entry name" value="CBM_4_9"/>
    <property type="match status" value="1"/>
</dbReference>
<dbReference type="RefSeq" id="WP_117153679.1">
    <property type="nucleotide sequence ID" value="NZ_BMLG01000004.1"/>
</dbReference>
<dbReference type="GO" id="GO:1902201">
    <property type="term" value="P:negative regulation of bacterial-type flagellum-dependent cell motility"/>
    <property type="evidence" value="ECO:0007669"/>
    <property type="project" value="TreeGrafter"/>
</dbReference>
<dbReference type="GO" id="GO:0016798">
    <property type="term" value="F:hydrolase activity, acting on glycosyl bonds"/>
    <property type="evidence" value="ECO:0007669"/>
    <property type="project" value="InterPro"/>
</dbReference>
<dbReference type="GO" id="GO:0052621">
    <property type="term" value="F:diguanylate cyclase activity"/>
    <property type="evidence" value="ECO:0007669"/>
    <property type="project" value="TreeGrafter"/>
</dbReference>
<keyword evidence="3" id="KW-0472">Membrane</keyword>
<dbReference type="InterPro" id="IPR000160">
    <property type="entry name" value="GGDEF_dom"/>
</dbReference>
<evidence type="ECO:0000256" key="1">
    <source>
        <dbReference type="ARBA" id="ARBA00022801"/>
    </source>
</evidence>
<dbReference type="Pfam" id="PF00990">
    <property type="entry name" value="GGDEF"/>
    <property type="match status" value="1"/>
</dbReference>
<dbReference type="SUPFAM" id="SSF49785">
    <property type="entry name" value="Galactose-binding domain-like"/>
    <property type="match status" value="1"/>
</dbReference>
<dbReference type="PANTHER" id="PTHR45138">
    <property type="entry name" value="REGULATORY COMPONENTS OF SENSORY TRANSDUCTION SYSTEM"/>
    <property type="match status" value="1"/>
</dbReference>
<feature type="transmembrane region" description="Helical" evidence="3">
    <location>
        <begin position="21"/>
        <end position="42"/>
    </location>
</feature>
<feature type="domain" description="GGDEF" evidence="4">
    <location>
        <begin position="457"/>
        <end position="588"/>
    </location>
</feature>
<evidence type="ECO:0000256" key="2">
    <source>
        <dbReference type="SAM" id="Coils"/>
    </source>
</evidence>
<proteinExistence type="predicted"/>
<dbReference type="InterPro" id="IPR043128">
    <property type="entry name" value="Rev_trsase/Diguanyl_cyclase"/>
</dbReference>
<dbReference type="Gene3D" id="2.60.120.260">
    <property type="entry name" value="Galactose-binding domain-like"/>
    <property type="match status" value="1"/>
</dbReference>
<dbReference type="OrthoDB" id="9759607at2"/>
<dbReference type="EMBL" id="BMLG01000004">
    <property type="protein sequence ID" value="GGM28139.1"/>
    <property type="molecule type" value="Genomic_DNA"/>
</dbReference>
<dbReference type="InterPro" id="IPR029787">
    <property type="entry name" value="Nucleotide_cyclase"/>
</dbReference>
<keyword evidence="3" id="KW-0812">Transmembrane</keyword>
<dbReference type="AlphaFoldDB" id="A0A917TMA5"/>
<dbReference type="PROSITE" id="PS50887">
    <property type="entry name" value="GGDEF"/>
    <property type="match status" value="1"/>
</dbReference>